<dbReference type="SUPFAM" id="SSF55781">
    <property type="entry name" value="GAF domain-like"/>
    <property type="match status" value="1"/>
</dbReference>
<dbReference type="SUPFAM" id="SSF55073">
    <property type="entry name" value="Nucleotide cyclase"/>
    <property type="match status" value="1"/>
</dbReference>
<dbReference type="CDD" id="cd01948">
    <property type="entry name" value="EAL"/>
    <property type="match status" value="1"/>
</dbReference>
<dbReference type="PROSITE" id="PS50883">
    <property type="entry name" value="EAL"/>
    <property type="match status" value="1"/>
</dbReference>
<dbReference type="InterPro" id="IPR052155">
    <property type="entry name" value="Biofilm_reg_signaling"/>
</dbReference>
<dbReference type="Gene3D" id="3.30.70.270">
    <property type="match status" value="1"/>
</dbReference>
<dbReference type="PANTHER" id="PTHR44757">
    <property type="entry name" value="DIGUANYLATE CYCLASE DGCP"/>
    <property type="match status" value="1"/>
</dbReference>
<name>A0A380A166_9GAMM</name>
<dbReference type="CDD" id="cd01949">
    <property type="entry name" value="GGDEF"/>
    <property type="match status" value="1"/>
</dbReference>
<proteinExistence type="predicted"/>
<dbReference type="Gene3D" id="3.30.450.20">
    <property type="entry name" value="PAS domain"/>
    <property type="match status" value="1"/>
</dbReference>
<dbReference type="Gene3D" id="3.20.20.450">
    <property type="entry name" value="EAL domain"/>
    <property type="match status" value="1"/>
</dbReference>
<dbReference type="InterPro" id="IPR000160">
    <property type="entry name" value="GGDEF_dom"/>
</dbReference>
<dbReference type="InterPro" id="IPR001633">
    <property type="entry name" value="EAL_dom"/>
</dbReference>
<reference evidence="3 4" key="1">
    <citation type="submission" date="2018-06" db="EMBL/GenBank/DDBJ databases">
        <authorList>
            <consortium name="Pathogen Informatics"/>
            <person name="Doyle S."/>
        </authorList>
    </citation>
    <scope>NUCLEOTIDE SEQUENCE [LARGE SCALE GENOMIC DNA]</scope>
    <source>
        <strain evidence="3 4">NCTC10736</strain>
    </source>
</reference>
<dbReference type="Pfam" id="PF01590">
    <property type="entry name" value="GAF"/>
    <property type="match status" value="1"/>
</dbReference>
<dbReference type="PANTHER" id="PTHR44757:SF2">
    <property type="entry name" value="BIOFILM ARCHITECTURE MAINTENANCE PROTEIN MBAA"/>
    <property type="match status" value="1"/>
</dbReference>
<dbReference type="PROSITE" id="PS50887">
    <property type="entry name" value="GGDEF"/>
    <property type="match status" value="1"/>
</dbReference>
<organism evidence="3 4">
    <name type="scientific">Shewanella morhuae</name>
    <dbReference type="NCBI Taxonomy" id="365591"/>
    <lineage>
        <taxon>Bacteria</taxon>
        <taxon>Pseudomonadati</taxon>
        <taxon>Pseudomonadota</taxon>
        <taxon>Gammaproteobacteria</taxon>
        <taxon>Alteromonadales</taxon>
        <taxon>Shewanellaceae</taxon>
        <taxon>Shewanella</taxon>
    </lineage>
</organism>
<dbReference type="AlphaFoldDB" id="A0A380A166"/>
<accession>A0A380A166</accession>
<dbReference type="Gene3D" id="3.30.450.40">
    <property type="match status" value="1"/>
</dbReference>
<dbReference type="Proteomes" id="UP000255061">
    <property type="component" value="Unassembled WGS sequence"/>
</dbReference>
<dbReference type="CDD" id="cd00130">
    <property type="entry name" value="PAS"/>
    <property type="match status" value="1"/>
</dbReference>
<dbReference type="InterPro" id="IPR035919">
    <property type="entry name" value="EAL_sf"/>
</dbReference>
<evidence type="ECO:0000313" key="4">
    <source>
        <dbReference type="Proteomes" id="UP000255061"/>
    </source>
</evidence>
<dbReference type="NCBIfam" id="TIGR00229">
    <property type="entry name" value="sensory_box"/>
    <property type="match status" value="1"/>
</dbReference>
<dbReference type="SMART" id="SM00065">
    <property type="entry name" value="GAF"/>
    <property type="match status" value="1"/>
</dbReference>
<dbReference type="NCBIfam" id="TIGR00254">
    <property type="entry name" value="GGDEF"/>
    <property type="match status" value="1"/>
</dbReference>
<dbReference type="InterPro" id="IPR029787">
    <property type="entry name" value="Nucleotide_cyclase"/>
</dbReference>
<dbReference type="RefSeq" id="WP_115405765.1">
    <property type="nucleotide sequence ID" value="NZ_UGYV01000001.1"/>
</dbReference>
<dbReference type="InterPro" id="IPR000014">
    <property type="entry name" value="PAS"/>
</dbReference>
<sequence>MKRRQHQHLLESLVHSTAKQQGDFTKTAELTTELLCQNVTLSLASVWMFSPDQQTQSLEAQFGSMMLQDIHRPKRLQSCPRYLHELQTHRHIDAGNTVTDSRLSELASGYFIPRQIHSSLEVGIRINGHLEGVLCLERAHVTPHWHDSEIHLACQMADQLALTLAIKHSYEKEESLSLFRCAAEQSKQISMLINLHTEKVEYVNQAHSDITGIPREHIIGANLRELSFFKQHGKLAEQTLAQIFKGEIVKGEVQFHRDDGSHYWIQYVLSQIITERGNHYALVSSVENTSEHNYRSELERLAWRCGLTGLHNRTHFNRVLERTTRGVLLLVDLVGFKRFNDTYGHGNGDSLLIEIARRLRQFSEFTKTTEIARVGSDEFAVLLTDANDVYDTDYFSHRLYQHLSMPILIGREQVEPKPALAVVNIASVVNMFSPLTCADIAVQYAKKKKGTAIQVFNSTLLSAFKEDAQIERDLHGALRGRQFELYYQPLRDLEQNTYIGAEALIRWHHPKKGVLFPASFINIAEQSGMINAIGSWVLEAACRQLNLWQHHNTDMTMHVNVSARQFFSGNLFEQVWQLLIRYRLKPKTLILEITETELMGDVRHATLLCQELAELGVGLAIDDFGTGYSSMRYLKQFPISKLKIDRSFISDLTVSRESREIVSAIIAMANALNISLTAEGVETVEQEAFLAKNCCHQAQGYLYSPALREPEFAQFLLLANKSVLIEN</sequence>
<protein>
    <submittedName>
        <fullName evidence="3">Bacteriophytochrome cph2</fullName>
    </submittedName>
</protein>
<feature type="domain" description="EAL" evidence="1">
    <location>
        <begin position="467"/>
        <end position="720"/>
    </location>
</feature>
<dbReference type="SUPFAM" id="SSF55785">
    <property type="entry name" value="PYP-like sensor domain (PAS domain)"/>
    <property type="match status" value="1"/>
</dbReference>
<gene>
    <name evidence="3" type="primary">cph2_1</name>
    <name evidence="3" type="ORF">NCTC10736_01291</name>
</gene>
<dbReference type="EMBL" id="UGYV01000001">
    <property type="protein sequence ID" value="SUI72282.1"/>
    <property type="molecule type" value="Genomic_DNA"/>
</dbReference>
<evidence type="ECO:0000313" key="3">
    <source>
        <dbReference type="EMBL" id="SUI72282.1"/>
    </source>
</evidence>
<dbReference type="InterPro" id="IPR043128">
    <property type="entry name" value="Rev_trsase/Diguanyl_cyclase"/>
</dbReference>
<dbReference type="InterPro" id="IPR003018">
    <property type="entry name" value="GAF"/>
</dbReference>
<dbReference type="Pfam" id="PF13426">
    <property type="entry name" value="PAS_9"/>
    <property type="match status" value="1"/>
</dbReference>
<dbReference type="SMART" id="SM00052">
    <property type="entry name" value="EAL"/>
    <property type="match status" value="1"/>
</dbReference>
<dbReference type="Pfam" id="PF00563">
    <property type="entry name" value="EAL"/>
    <property type="match status" value="1"/>
</dbReference>
<evidence type="ECO:0000259" key="1">
    <source>
        <dbReference type="PROSITE" id="PS50883"/>
    </source>
</evidence>
<dbReference type="SMART" id="SM00267">
    <property type="entry name" value="GGDEF"/>
    <property type="match status" value="1"/>
</dbReference>
<dbReference type="InterPro" id="IPR029016">
    <property type="entry name" value="GAF-like_dom_sf"/>
</dbReference>
<evidence type="ECO:0000259" key="2">
    <source>
        <dbReference type="PROSITE" id="PS50887"/>
    </source>
</evidence>
<feature type="domain" description="GGDEF" evidence="2">
    <location>
        <begin position="324"/>
        <end position="458"/>
    </location>
</feature>
<dbReference type="Pfam" id="PF00990">
    <property type="entry name" value="GGDEF"/>
    <property type="match status" value="1"/>
</dbReference>
<dbReference type="SUPFAM" id="SSF141868">
    <property type="entry name" value="EAL domain-like"/>
    <property type="match status" value="1"/>
</dbReference>
<dbReference type="InterPro" id="IPR035965">
    <property type="entry name" value="PAS-like_dom_sf"/>
</dbReference>